<dbReference type="Gramene" id="Solyc08g041827.1.1">
    <property type="protein sequence ID" value="Solyc08g041827.1.1"/>
    <property type="gene ID" value="Solyc08g041827.1"/>
</dbReference>
<dbReference type="Gene3D" id="4.10.60.10">
    <property type="entry name" value="Zinc finger, CCHC-type"/>
    <property type="match status" value="1"/>
</dbReference>
<keyword evidence="1" id="KW-0862">Zinc</keyword>
<protein>
    <recommendedName>
        <fullName evidence="2">CCHC-type domain-containing protein</fullName>
    </recommendedName>
</protein>
<dbReference type="GO" id="GO:0008270">
    <property type="term" value="F:zinc ion binding"/>
    <property type="evidence" value="ECO:0007669"/>
    <property type="project" value="UniProtKB-KW"/>
</dbReference>
<evidence type="ECO:0000313" key="4">
    <source>
        <dbReference type="Proteomes" id="UP000004994"/>
    </source>
</evidence>
<keyword evidence="1" id="KW-0479">Metal-binding</keyword>
<organism evidence="3">
    <name type="scientific">Solanum lycopersicum</name>
    <name type="common">Tomato</name>
    <name type="synonym">Lycopersicon esculentum</name>
    <dbReference type="NCBI Taxonomy" id="4081"/>
    <lineage>
        <taxon>Eukaryota</taxon>
        <taxon>Viridiplantae</taxon>
        <taxon>Streptophyta</taxon>
        <taxon>Embryophyta</taxon>
        <taxon>Tracheophyta</taxon>
        <taxon>Spermatophyta</taxon>
        <taxon>Magnoliopsida</taxon>
        <taxon>eudicotyledons</taxon>
        <taxon>Gunneridae</taxon>
        <taxon>Pentapetalae</taxon>
        <taxon>asterids</taxon>
        <taxon>lamiids</taxon>
        <taxon>Solanales</taxon>
        <taxon>Solanaceae</taxon>
        <taxon>Solanoideae</taxon>
        <taxon>Solaneae</taxon>
        <taxon>Solanum</taxon>
        <taxon>Solanum subgen. Lycopersicon</taxon>
    </lineage>
</organism>
<dbReference type="GO" id="GO:0003676">
    <property type="term" value="F:nucleic acid binding"/>
    <property type="evidence" value="ECO:0007669"/>
    <property type="project" value="InterPro"/>
</dbReference>
<dbReference type="EnsemblPlants" id="Solyc08g041827.1.1">
    <property type="protein sequence ID" value="Solyc08g041827.1.1"/>
    <property type="gene ID" value="Solyc08g041827.1"/>
</dbReference>
<name>A0A3Q7HKL8_SOLLC</name>
<reference evidence="3" key="2">
    <citation type="submission" date="2019-01" db="UniProtKB">
        <authorList>
            <consortium name="EnsemblPlants"/>
        </authorList>
    </citation>
    <scope>IDENTIFICATION</scope>
    <source>
        <strain evidence="3">cv. Heinz 1706</strain>
    </source>
</reference>
<accession>A0A3Q7HKL8</accession>
<dbReference type="InterPro" id="IPR036875">
    <property type="entry name" value="Znf_CCHC_sf"/>
</dbReference>
<dbReference type="SUPFAM" id="SSF57756">
    <property type="entry name" value="Retrovirus zinc finger-like domains"/>
    <property type="match status" value="1"/>
</dbReference>
<dbReference type="AlphaFoldDB" id="A0A3Q7HKL8"/>
<feature type="domain" description="CCHC-type" evidence="2">
    <location>
        <begin position="170"/>
        <end position="185"/>
    </location>
</feature>
<dbReference type="InterPro" id="IPR001878">
    <property type="entry name" value="Znf_CCHC"/>
</dbReference>
<evidence type="ECO:0000256" key="1">
    <source>
        <dbReference type="PROSITE-ProRule" id="PRU00047"/>
    </source>
</evidence>
<dbReference type="InParanoid" id="A0A3Q7HKL8"/>
<evidence type="ECO:0000313" key="3">
    <source>
        <dbReference type="EnsemblPlants" id="Solyc08g041827.1.1"/>
    </source>
</evidence>
<sequence length="448" mass="50307">MGDKKNDESTSSINNTSSLASSLMTRIVSTAKFAVEIFDGSGRFGMWQGEVLDVLFQQGIDIAIEEKKPGGVGEEGWKIINRVACGTIRSYLAREQNTMNDHITSFNKLATDLRNMDVTFTDGDMTLMLLSSLPNEFEHLETTLLHGNDEVSLKEKGRCKSRLRLGKDECAFCREKGHWKKDCPKLNSKVKPNNGKAVVDSNVADCDDSNYSLVITDPSKSSDVEFEGKIIFPTQGSNEETTEDFPLKGESVEEEVPYQEPQPQLESIATGNPERTIRKPARLIDMVASSKSQEEIEKLKIQLRKEFEMKDLGEEKKILGMKIKRDRHSKKLYLSQKGIFEESTKAIRTPLAPHFKLSDAMSPNNEAEREYMSRVPYANAIGSLMYVMAVKWIPRYIHNTVDVGLVFEQKDSQYVVGYCDSDYAVALSTTEAEYMAIIEAAKEASRIA</sequence>
<keyword evidence="4" id="KW-1185">Reference proteome</keyword>
<keyword evidence="1" id="KW-0863">Zinc-finger</keyword>
<proteinExistence type="predicted"/>
<evidence type="ECO:0000259" key="2">
    <source>
        <dbReference type="PROSITE" id="PS50158"/>
    </source>
</evidence>
<dbReference type="PROSITE" id="PS50158">
    <property type="entry name" value="ZF_CCHC"/>
    <property type="match status" value="1"/>
</dbReference>
<dbReference type="Proteomes" id="UP000004994">
    <property type="component" value="Chromosome 8"/>
</dbReference>
<dbReference type="Pfam" id="PF14223">
    <property type="entry name" value="Retrotran_gag_2"/>
    <property type="match status" value="1"/>
</dbReference>
<reference evidence="3" key="1">
    <citation type="journal article" date="2012" name="Nature">
        <title>The tomato genome sequence provides insights into fleshy fruit evolution.</title>
        <authorList>
            <consortium name="Tomato Genome Consortium"/>
        </authorList>
    </citation>
    <scope>NUCLEOTIDE SEQUENCE [LARGE SCALE GENOMIC DNA]</scope>
    <source>
        <strain evidence="3">cv. Heinz 1706</strain>
    </source>
</reference>